<organism evidence="5 6">
    <name type="scientific">Streptomyces salyersiae</name>
    <dbReference type="NCBI Taxonomy" id="3075530"/>
    <lineage>
        <taxon>Bacteria</taxon>
        <taxon>Bacillati</taxon>
        <taxon>Actinomycetota</taxon>
        <taxon>Actinomycetes</taxon>
        <taxon>Kitasatosporales</taxon>
        <taxon>Streptomycetaceae</taxon>
        <taxon>Streptomyces</taxon>
    </lineage>
</organism>
<dbReference type="SUPFAM" id="SSF46689">
    <property type="entry name" value="Homeodomain-like"/>
    <property type="match status" value="1"/>
</dbReference>
<dbReference type="RefSeq" id="WP_311660756.1">
    <property type="nucleotide sequence ID" value="NZ_JAVREX010000016.1"/>
</dbReference>
<feature type="region of interest" description="Disordered" evidence="3">
    <location>
        <begin position="108"/>
        <end position="140"/>
    </location>
</feature>
<evidence type="ECO:0000313" key="6">
    <source>
        <dbReference type="Proteomes" id="UP001183777"/>
    </source>
</evidence>
<keyword evidence="6" id="KW-1185">Reference proteome</keyword>
<protein>
    <submittedName>
        <fullName evidence="5">TetR/AcrR family transcriptional regulator</fullName>
    </submittedName>
</protein>
<evidence type="ECO:0000259" key="4">
    <source>
        <dbReference type="PROSITE" id="PS50977"/>
    </source>
</evidence>
<accession>A0ABU2RTE5</accession>
<feature type="domain" description="HTH tetR-type" evidence="4">
    <location>
        <begin position="2"/>
        <end position="62"/>
    </location>
</feature>
<dbReference type="EMBL" id="JAVREX010000016">
    <property type="protein sequence ID" value="MDT0431598.1"/>
    <property type="molecule type" value="Genomic_DNA"/>
</dbReference>
<evidence type="ECO:0000256" key="3">
    <source>
        <dbReference type="SAM" id="MobiDB-lite"/>
    </source>
</evidence>
<feature type="DNA-binding region" description="H-T-H motif" evidence="2">
    <location>
        <begin position="25"/>
        <end position="44"/>
    </location>
</feature>
<name>A0ABU2RTE5_9ACTN</name>
<dbReference type="Proteomes" id="UP001183777">
    <property type="component" value="Unassembled WGS sequence"/>
</dbReference>
<dbReference type="InterPro" id="IPR009057">
    <property type="entry name" value="Homeodomain-like_sf"/>
</dbReference>
<reference evidence="6" key="1">
    <citation type="submission" date="2023-07" db="EMBL/GenBank/DDBJ databases">
        <title>30 novel species of actinomycetes from the DSMZ collection.</title>
        <authorList>
            <person name="Nouioui I."/>
        </authorList>
    </citation>
    <scope>NUCLEOTIDE SEQUENCE [LARGE SCALE GENOMIC DNA]</scope>
    <source>
        <strain evidence="6">DSM 41770</strain>
    </source>
</reference>
<comment type="caution">
    <text evidence="5">The sequence shown here is derived from an EMBL/GenBank/DDBJ whole genome shotgun (WGS) entry which is preliminary data.</text>
</comment>
<gene>
    <name evidence="5" type="ORF">RM649_28665</name>
</gene>
<evidence type="ECO:0000313" key="5">
    <source>
        <dbReference type="EMBL" id="MDT0431598.1"/>
    </source>
</evidence>
<dbReference type="InterPro" id="IPR001647">
    <property type="entry name" value="HTH_TetR"/>
</dbReference>
<dbReference type="Gene3D" id="1.10.357.10">
    <property type="entry name" value="Tetracycline Repressor, domain 2"/>
    <property type="match status" value="1"/>
</dbReference>
<dbReference type="PROSITE" id="PS50977">
    <property type="entry name" value="HTH_TETR_2"/>
    <property type="match status" value="1"/>
</dbReference>
<sequence>MPTAREALLDTAVSALAARPWGEVRMREVAGAAGVSRQTLYNEFGGKDGLGRALIGRAADDYLAGIDEALGTHAVTGQGPVELALWTVRAARGNGLVKALLTGFWGDGLPRPGPPRPPVTDGSAGDRAGRPVSPWALPTPAGLLTPARDRAVAALRGGHPPEDVTRLETVCEIALRIGLSYAVAPPVAAASPVGSDAVRLVREALARHPAC</sequence>
<evidence type="ECO:0000256" key="1">
    <source>
        <dbReference type="ARBA" id="ARBA00023125"/>
    </source>
</evidence>
<proteinExistence type="predicted"/>
<evidence type="ECO:0000256" key="2">
    <source>
        <dbReference type="PROSITE-ProRule" id="PRU00335"/>
    </source>
</evidence>
<keyword evidence="1 2" id="KW-0238">DNA-binding</keyword>
<dbReference type="Pfam" id="PF00440">
    <property type="entry name" value="TetR_N"/>
    <property type="match status" value="1"/>
</dbReference>